<evidence type="ECO:0000256" key="8">
    <source>
        <dbReference type="ARBA" id="ARBA00023125"/>
    </source>
</evidence>
<evidence type="ECO:0000256" key="1">
    <source>
        <dbReference type="ARBA" id="ARBA00004496"/>
    </source>
</evidence>
<keyword evidence="11" id="KW-0464">Manganese</keyword>
<evidence type="ECO:0000256" key="2">
    <source>
        <dbReference type="ARBA" id="ARBA00007871"/>
    </source>
</evidence>
<keyword evidence="10" id="KW-0804">Transcription</keyword>
<dbReference type="EMBL" id="JACSQD010000001">
    <property type="protein sequence ID" value="MBD7993811.1"/>
    <property type="molecule type" value="Genomic_DNA"/>
</dbReference>
<keyword evidence="4" id="KW-0963">Cytoplasm</keyword>
<dbReference type="PANTHER" id="PTHR33238:SF11">
    <property type="entry name" value="TRANSCRIPTIONAL REGULATOR MNTR"/>
    <property type="match status" value="1"/>
</dbReference>
<dbReference type="SUPFAM" id="SSF46785">
    <property type="entry name" value="Winged helix' DNA-binding domain"/>
    <property type="match status" value="1"/>
</dbReference>
<evidence type="ECO:0000256" key="11">
    <source>
        <dbReference type="ARBA" id="ARBA00023211"/>
    </source>
</evidence>
<dbReference type="PROSITE" id="PS50944">
    <property type="entry name" value="HTH_DTXR"/>
    <property type="match status" value="1"/>
</dbReference>
<evidence type="ECO:0000256" key="5">
    <source>
        <dbReference type="ARBA" id="ARBA00022491"/>
    </source>
</evidence>
<keyword evidence="15" id="KW-1185">Reference proteome</keyword>
<comment type="similarity">
    <text evidence="2">Belongs to the DtxR/MntR family.</text>
</comment>
<keyword evidence="8" id="KW-0238">DNA-binding</keyword>
<dbReference type="InterPro" id="IPR008988">
    <property type="entry name" value="Transcriptional_repressor_C"/>
</dbReference>
<dbReference type="InterPro" id="IPR022689">
    <property type="entry name" value="Iron_dep_repressor"/>
</dbReference>
<dbReference type="InterPro" id="IPR001367">
    <property type="entry name" value="Fe_dep_repressor"/>
</dbReference>
<accession>A0ABR8UNV6</accession>
<keyword evidence="7" id="KW-0805">Transcription regulation</keyword>
<sequence length="225" mass="24264">MGRVGKKALSTAGEDYLKVIWTAQEWTDKPVTVSALSAHLGFSASSVSEAVKKLAAQGFLTHARYGSVALTAEGEQAAVNMVRRHRLIETFLVDYLGYGWDEVHDEAENLEHAVSDKMVEALALRLGNPVRDPHGDPIPARDGSLPPLEAAKLSQSETGRRLRIARVSDDSPELLRYLGGIGLGLDAELSIVDRQAYAGTLTLERSGDRVELGLPAAEAIWVVPA</sequence>
<evidence type="ECO:0000259" key="13">
    <source>
        <dbReference type="PROSITE" id="PS50944"/>
    </source>
</evidence>
<evidence type="ECO:0000256" key="7">
    <source>
        <dbReference type="ARBA" id="ARBA00023015"/>
    </source>
</evidence>
<comment type="subcellular location">
    <subcellularLocation>
        <location evidence="1">Cytoplasm</location>
    </subcellularLocation>
</comment>
<dbReference type="InterPro" id="IPR036390">
    <property type="entry name" value="WH_DNA-bd_sf"/>
</dbReference>
<organism evidence="14 15">
    <name type="scientific">Arthrobacter gallicola</name>
    <dbReference type="NCBI Taxonomy" id="2762225"/>
    <lineage>
        <taxon>Bacteria</taxon>
        <taxon>Bacillati</taxon>
        <taxon>Actinomycetota</taxon>
        <taxon>Actinomycetes</taxon>
        <taxon>Micrococcales</taxon>
        <taxon>Micrococcaceae</taxon>
        <taxon>Arthrobacter</taxon>
    </lineage>
</organism>
<dbReference type="Pfam" id="PF01325">
    <property type="entry name" value="Fe_dep_repress"/>
    <property type="match status" value="1"/>
</dbReference>
<dbReference type="Gene3D" id="1.10.10.10">
    <property type="entry name" value="Winged helix-like DNA-binding domain superfamily/Winged helix DNA-binding domain"/>
    <property type="match status" value="1"/>
</dbReference>
<dbReference type="SMART" id="SM00529">
    <property type="entry name" value="HTH_DTXR"/>
    <property type="match status" value="1"/>
</dbReference>
<comment type="caution">
    <text evidence="14">The sequence shown here is derived from an EMBL/GenBank/DDBJ whole genome shotgun (WGS) entry which is preliminary data.</text>
</comment>
<protein>
    <recommendedName>
        <fullName evidence="12">Manganese transport regulator</fullName>
    </recommendedName>
</protein>
<evidence type="ECO:0000256" key="4">
    <source>
        <dbReference type="ARBA" id="ARBA00022490"/>
    </source>
</evidence>
<dbReference type="SUPFAM" id="SSF47979">
    <property type="entry name" value="Iron-dependent repressor protein, dimerization domain"/>
    <property type="match status" value="1"/>
</dbReference>
<evidence type="ECO:0000256" key="3">
    <source>
        <dbReference type="ARBA" id="ARBA00011738"/>
    </source>
</evidence>
<dbReference type="InterPro" id="IPR036388">
    <property type="entry name" value="WH-like_DNA-bd_sf"/>
</dbReference>
<comment type="subunit">
    <text evidence="3">Homodimer.</text>
</comment>
<evidence type="ECO:0000313" key="15">
    <source>
        <dbReference type="Proteomes" id="UP000609874"/>
    </source>
</evidence>
<feature type="domain" description="HTH dtxR-type" evidence="13">
    <location>
        <begin position="9"/>
        <end position="71"/>
    </location>
</feature>
<dbReference type="InterPro" id="IPR022687">
    <property type="entry name" value="HTH_DTXR"/>
</dbReference>
<dbReference type="Pfam" id="PF04023">
    <property type="entry name" value="FeoA"/>
    <property type="match status" value="1"/>
</dbReference>
<evidence type="ECO:0000313" key="14">
    <source>
        <dbReference type="EMBL" id="MBD7993811.1"/>
    </source>
</evidence>
<dbReference type="InterPro" id="IPR036421">
    <property type="entry name" value="Fe_dep_repressor_sf"/>
</dbReference>
<dbReference type="InterPro" id="IPR050536">
    <property type="entry name" value="DtxR_MntR_Metal-Reg"/>
</dbReference>
<evidence type="ECO:0000256" key="12">
    <source>
        <dbReference type="ARBA" id="ARBA00032593"/>
    </source>
</evidence>
<evidence type="ECO:0000256" key="10">
    <source>
        <dbReference type="ARBA" id="ARBA00023163"/>
    </source>
</evidence>
<keyword evidence="6" id="KW-0408">Iron</keyword>
<keyword evidence="9" id="KW-0010">Activator</keyword>
<gene>
    <name evidence="14" type="ORF">H9639_00630</name>
</gene>
<proteinExistence type="inferred from homology"/>
<dbReference type="InterPro" id="IPR007167">
    <property type="entry name" value="Fe-transptr_FeoA-like"/>
</dbReference>
<dbReference type="SUPFAM" id="SSF50037">
    <property type="entry name" value="C-terminal domain of transcriptional repressors"/>
    <property type="match status" value="1"/>
</dbReference>
<evidence type="ECO:0000256" key="6">
    <source>
        <dbReference type="ARBA" id="ARBA00023004"/>
    </source>
</evidence>
<keyword evidence="5" id="KW-0678">Repressor</keyword>
<reference evidence="14 15" key="1">
    <citation type="submission" date="2020-08" db="EMBL/GenBank/DDBJ databases">
        <title>A Genomic Blueprint of the Chicken Gut Microbiome.</title>
        <authorList>
            <person name="Gilroy R."/>
            <person name="Ravi A."/>
            <person name="Getino M."/>
            <person name="Pursley I."/>
            <person name="Horton D.L."/>
            <person name="Alikhan N.-F."/>
            <person name="Baker D."/>
            <person name="Gharbi K."/>
            <person name="Hall N."/>
            <person name="Watson M."/>
            <person name="Adriaenssens E.M."/>
            <person name="Foster-Nyarko E."/>
            <person name="Jarju S."/>
            <person name="Secka A."/>
            <person name="Antonio M."/>
            <person name="Oren A."/>
            <person name="Chaudhuri R."/>
            <person name="La Ragione R.M."/>
            <person name="Hildebrand F."/>
            <person name="Pallen M.J."/>
        </authorList>
    </citation>
    <scope>NUCLEOTIDE SEQUENCE [LARGE SCALE GENOMIC DNA]</scope>
    <source>
        <strain evidence="14 15">Sa2CUA1</strain>
    </source>
</reference>
<dbReference type="Gene3D" id="2.30.30.90">
    <property type="match status" value="1"/>
</dbReference>
<dbReference type="SMART" id="SM00899">
    <property type="entry name" value="FeoA"/>
    <property type="match status" value="1"/>
</dbReference>
<dbReference type="PANTHER" id="PTHR33238">
    <property type="entry name" value="IRON (METAL) DEPENDENT REPRESSOR, DTXR FAMILY"/>
    <property type="match status" value="1"/>
</dbReference>
<dbReference type="InterPro" id="IPR038157">
    <property type="entry name" value="FeoA_core_dom"/>
</dbReference>
<evidence type="ECO:0000256" key="9">
    <source>
        <dbReference type="ARBA" id="ARBA00023159"/>
    </source>
</evidence>
<dbReference type="Gene3D" id="1.10.60.10">
    <property type="entry name" value="Iron dependent repressor, metal binding and dimerisation domain"/>
    <property type="match status" value="1"/>
</dbReference>
<dbReference type="Pfam" id="PF02742">
    <property type="entry name" value="Fe_dep_repr_C"/>
    <property type="match status" value="1"/>
</dbReference>
<dbReference type="Proteomes" id="UP000609874">
    <property type="component" value="Unassembled WGS sequence"/>
</dbReference>
<name>A0ABR8UNV6_9MICC</name>